<accession>A0A914YWT6</accession>
<feature type="region of interest" description="Disordered" evidence="1">
    <location>
        <begin position="243"/>
        <end position="263"/>
    </location>
</feature>
<dbReference type="WBParaSite" id="PSU_v2.g4423.t1">
    <property type="protein sequence ID" value="PSU_v2.g4423.t1"/>
    <property type="gene ID" value="PSU_v2.g4423"/>
</dbReference>
<keyword evidence="2" id="KW-1185">Reference proteome</keyword>
<feature type="compositionally biased region" description="Polar residues" evidence="1">
    <location>
        <begin position="99"/>
        <end position="109"/>
    </location>
</feature>
<evidence type="ECO:0000313" key="2">
    <source>
        <dbReference type="Proteomes" id="UP000887577"/>
    </source>
</evidence>
<name>A0A914YWT6_9BILA</name>
<feature type="compositionally biased region" description="Polar residues" evidence="1">
    <location>
        <begin position="243"/>
        <end position="252"/>
    </location>
</feature>
<feature type="compositionally biased region" description="Basic and acidic residues" evidence="1">
    <location>
        <begin position="47"/>
        <end position="57"/>
    </location>
</feature>
<evidence type="ECO:0000256" key="1">
    <source>
        <dbReference type="SAM" id="MobiDB-lite"/>
    </source>
</evidence>
<organism evidence="2 3">
    <name type="scientific">Panagrolaimus superbus</name>
    <dbReference type="NCBI Taxonomy" id="310955"/>
    <lineage>
        <taxon>Eukaryota</taxon>
        <taxon>Metazoa</taxon>
        <taxon>Ecdysozoa</taxon>
        <taxon>Nematoda</taxon>
        <taxon>Chromadorea</taxon>
        <taxon>Rhabditida</taxon>
        <taxon>Tylenchina</taxon>
        <taxon>Panagrolaimomorpha</taxon>
        <taxon>Panagrolaimoidea</taxon>
        <taxon>Panagrolaimidae</taxon>
        <taxon>Panagrolaimus</taxon>
    </lineage>
</organism>
<proteinExistence type="predicted"/>
<protein>
    <submittedName>
        <fullName evidence="3">Uncharacterized protein</fullName>
    </submittedName>
</protein>
<reference evidence="3" key="1">
    <citation type="submission" date="2022-11" db="UniProtKB">
        <authorList>
            <consortium name="WormBaseParasite"/>
        </authorList>
    </citation>
    <scope>IDENTIFICATION</scope>
</reference>
<dbReference type="Proteomes" id="UP000887577">
    <property type="component" value="Unplaced"/>
</dbReference>
<evidence type="ECO:0000313" key="3">
    <source>
        <dbReference type="WBParaSite" id="PSU_v2.g4423.t1"/>
    </source>
</evidence>
<sequence length="320" mass="35848">MSSEKAARRASRRVFKRPKLTNSQRAAYYGYSEFIKNESDSDETTTADEKMQVHESSNRSSQFETSKAFIISSNSALGILDKTKNAANTRDDEQEVLDHTTSYGPSETSKASISFSESVLNVFDKPRLRDATFYDDNENASKIFDDEIEENSTHVSNESQEIFEKSTVEYMEEENEYATKISFDREGTPKITTAYPEETPEMKSPCLKKLAEAAAPVAKEPITTLSQPVKTRAALLLPRFMQQTNASSSRTNRPPVMCSSPVRGKKFVPLPSPKLRAPLTPRKSVAVLRKVADQSFNAAKLPVLDMALFEDIPKKIITDF</sequence>
<feature type="region of interest" description="Disordered" evidence="1">
    <location>
        <begin position="38"/>
        <end position="65"/>
    </location>
</feature>
<feature type="region of interest" description="Disordered" evidence="1">
    <location>
        <begin position="84"/>
        <end position="109"/>
    </location>
</feature>
<dbReference type="AlphaFoldDB" id="A0A914YWT6"/>